<dbReference type="EMBL" id="DF820457">
    <property type="protein sequence ID" value="GAK51545.1"/>
    <property type="molecule type" value="Genomic_DNA"/>
</dbReference>
<dbReference type="AlphaFoldDB" id="A0A081BMC9"/>
<dbReference type="STRING" id="1499966.U14_02790"/>
<evidence type="ECO:0000313" key="3">
    <source>
        <dbReference type="Proteomes" id="UP000030700"/>
    </source>
</evidence>
<proteinExistence type="predicted"/>
<sequence length="363" mass="41003">MYARTDATTSFLTCILVVFRMKTHPSEWTEDDLRQLIGQPESLTLEFIASVLCLPGQGFTRLLGKEISAFANSEGGVIVLGIKENRGRPRVAIDLDEGIDPEKFTLEQVQHSADFSVRPLINGIHCHAVPLSGSRAGRVAYVIVVPRGSTAYQAGNYVYYIRNSWRNDPAPNHLVQLLMSRATAATAALEIGNCEILTKDKYHQYRFDLVIVNTGKQSIEDVLLSVKLVMNSDEPQLWAPTMFVDSEDAIQDELKSVESMLEIGENPDEYRRHEMLQGPGIPFQSGDELRCSLRRIMQLLYQVDNRKIFPQDRLVFPGGKWLIEFVPQYLQLRQYQPKLHWTIYLDNAPPCSGVIDMGAAFLE</sequence>
<dbReference type="InterPro" id="IPR007421">
    <property type="entry name" value="Schlafen_AlbA_2_dom"/>
</dbReference>
<reference evidence="2" key="1">
    <citation type="journal article" date="2015" name="PeerJ">
        <title>First genomic representation of candidate bacterial phylum KSB3 points to enhanced environmental sensing as a trigger of wastewater bulking.</title>
        <authorList>
            <person name="Sekiguchi Y."/>
            <person name="Ohashi A."/>
            <person name="Parks D.H."/>
            <person name="Yamauchi T."/>
            <person name="Tyson G.W."/>
            <person name="Hugenholtz P."/>
        </authorList>
    </citation>
    <scope>NUCLEOTIDE SEQUENCE [LARGE SCALE GENOMIC DNA]</scope>
</reference>
<keyword evidence="3" id="KW-1185">Reference proteome</keyword>
<organism evidence="2">
    <name type="scientific">Candidatus Moduliflexus flocculans</name>
    <dbReference type="NCBI Taxonomy" id="1499966"/>
    <lineage>
        <taxon>Bacteria</taxon>
        <taxon>Candidatus Moduliflexota</taxon>
        <taxon>Candidatus Moduliflexia</taxon>
        <taxon>Candidatus Moduliflexales</taxon>
        <taxon>Candidatus Moduliflexaceae</taxon>
    </lineage>
</organism>
<dbReference type="HOGENOM" id="CLU_784492_0_0_0"/>
<accession>A0A081BMC9</accession>
<feature type="domain" description="Schlafen AlbA-2" evidence="1">
    <location>
        <begin position="41"/>
        <end position="169"/>
    </location>
</feature>
<evidence type="ECO:0000313" key="2">
    <source>
        <dbReference type="EMBL" id="GAK51545.1"/>
    </source>
</evidence>
<evidence type="ECO:0000259" key="1">
    <source>
        <dbReference type="Pfam" id="PF04326"/>
    </source>
</evidence>
<gene>
    <name evidence="2" type="ORF">U14_02790</name>
</gene>
<protein>
    <submittedName>
        <fullName evidence="2">Predicted transcriptional regulator</fullName>
    </submittedName>
</protein>
<name>A0A081BMC9_9BACT</name>
<dbReference type="Gene3D" id="3.30.950.30">
    <property type="entry name" value="Schlafen, AAA domain"/>
    <property type="match status" value="1"/>
</dbReference>
<dbReference type="Pfam" id="PF04326">
    <property type="entry name" value="SLFN_AlbA_2"/>
    <property type="match status" value="1"/>
</dbReference>
<dbReference type="Proteomes" id="UP000030700">
    <property type="component" value="Unassembled WGS sequence"/>
</dbReference>
<dbReference type="InterPro" id="IPR038461">
    <property type="entry name" value="Schlafen_AlbA_2_dom_sf"/>
</dbReference>